<protein>
    <submittedName>
        <fullName evidence="1">Tail assembly chaperone</fullName>
    </submittedName>
</protein>
<gene>
    <name evidence="1" type="primary">29</name>
    <name evidence="1" type="ORF">SEA_REYNAULD_29</name>
</gene>
<keyword evidence="2" id="KW-1185">Reference proteome</keyword>
<accession>A0ACD4UH64</accession>
<evidence type="ECO:0000313" key="1">
    <source>
        <dbReference type="EMBL" id="WKW85481.1"/>
    </source>
</evidence>
<reference evidence="1" key="1">
    <citation type="submission" date="2023-06" db="EMBL/GenBank/DDBJ databases">
        <authorList>
            <person name="DeJong R.J."/>
            <person name="Yoon E."/>
            <person name="Radersma M."/>
            <person name="Veenstra M."/>
            <person name="Churu J."/>
            <person name="Moleakunnel K."/>
            <person name="Weaver G."/>
            <person name="Hill E."/>
            <person name="Janvier A."/>
            <person name="Harlow L."/>
            <person name="Kramer C."/>
            <person name="Seinen K."/>
            <person name="Chen A."/>
            <person name="Minasian M."/>
            <person name="Doorn S."/>
            <person name="Dole C."/>
            <person name="Ramsey F."/>
            <person name="Nieze J."/>
            <person name="Baker A."/>
            <person name="Swierenga S."/>
            <person name="White A."/>
            <person name="Howland A."/>
            <person name="Ko C."/>
            <person name="Russell D.A."/>
            <person name="Jacobs-Sera D."/>
            <person name="Hatfull G.F."/>
        </authorList>
    </citation>
    <scope>NUCLEOTIDE SEQUENCE</scope>
</reference>
<evidence type="ECO:0000313" key="2">
    <source>
        <dbReference type="Proteomes" id="UP001654496"/>
    </source>
</evidence>
<dbReference type="EMBL" id="OR159659">
    <property type="protein sequence ID" value="WKW85481.1"/>
    <property type="molecule type" value="Genomic_DNA"/>
</dbReference>
<dbReference type="Proteomes" id="UP001654496">
    <property type="component" value="Segment"/>
</dbReference>
<sequence>MTEMHQFDTPEHADHVAQTEANMIASGIPTTQVENPFAGFGDYWDEPEPIRWYFPDGKQYIEFLPMTEGARRKYQSKTATKMTMHRATDTQSITYNPATDRQALLEHSVVDWYVLKDGKPVAFGNANYGFNAWVSKANPKYIEALEKEIRKANTWMDSELDLEEIDKQIEELKEKRERVLERQAGGRLFLEQVENFVRGEQVENVHPAIIAYNQCAMMEWHHLPRSGGIGRQDPDMLERFVVIRRKQAEHDERKRKQEEIRRRQGKGPIKRR</sequence>
<name>A0ACD4UH64_9CAUD</name>
<proteinExistence type="predicted"/>
<organism evidence="1 2">
    <name type="scientific">Rhodococcus phage Reynauld</name>
    <dbReference type="NCBI Taxonomy" id="3062845"/>
    <lineage>
        <taxon>Viruses</taxon>
        <taxon>Duplodnaviria</taxon>
        <taxon>Heunggongvirae</taxon>
        <taxon>Uroviricota</taxon>
        <taxon>Caudoviricetes</taxon>
        <taxon>Caudoviricetes incertae sedis</taxon>
        <taxon>Reynauldvirus</taxon>
        <taxon>Reynauldvirus reynauld</taxon>
    </lineage>
</organism>